<sequence length="164" mass="18351">MPYQQSADLINPNTFPYVNAIPKMDLPEFLERVDRLRDAMTDPVGPSGVAMMIDEGSIANLAFHLAMCGHGDEPPAEKAYIWPDVDEDDAGMFRLINWRLKSEFDEPPKRDVDPAEVERLAARAREQLDEQLPGPVRDLLLQQIAKEFTVDTTEPDDDKKGGGA</sequence>
<dbReference type="EMBL" id="FMUB01000002">
    <property type="protein sequence ID" value="SCX06024.1"/>
    <property type="molecule type" value="Genomic_DNA"/>
</dbReference>
<evidence type="ECO:0000313" key="2">
    <source>
        <dbReference type="Proteomes" id="UP000199707"/>
    </source>
</evidence>
<evidence type="ECO:0008006" key="3">
    <source>
        <dbReference type="Google" id="ProtNLM"/>
    </source>
</evidence>
<protein>
    <recommendedName>
        <fullName evidence="3">DUF2744 domain-containing protein</fullName>
    </recommendedName>
</protein>
<dbReference type="AlphaFoldDB" id="A0A1G4VFG7"/>
<dbReference type="STRING" id="1502745.SAMN02799620_00799"/>
<organism evidence="1 2">
    <name type="scientific">Mycolicibacterium fluoranthenivorans</name>
    <dbReference type="NCBI Taxonomy" id="258505"/>
    <lineage>
        <taxon>Bacteria</taxon>
        <taxon>Bacillati</taxon>
        <taxon>Actinomycetota</taxon>
        <taxon>Actinomycetes</taxon>
        <taxon>Mycobacteriales</taxon>
        <taxon>Mycobacteriaceae</taxon>
        <taxon>Mycolicibacterium</taxon>
    </lineage>
</organism>
<evidence type="ECO:0000313" key="1">
    <source>
        <dbReference type="EMBL" id="SCX06024.1"/>
    </source>
</evidence>
<dbReference type="RefSeq" id="WP_090354056.1">
    <property type="nucleotide sequence ID" value="NZ_FMUB01000002.1"/>
</dbReference>
<name>A0A1G4VFG7_9MYCO</name>
<gene>
    <name evidence="1" type="ORF">SAMN02799620_00799</name>
</gene>
<reference evidence="2" key="1">
    <citation type="submission" date="2016-10" db="EMBL/GenBank/DDBJ databases">
        <authorList>
            <person name="Varghese N."/>
            <person name="Submissions S."/>
        </authorList>
    </citation>
    <scope>NUCLEOTIDE SEQUENCE [LARGE SCALE GENOMIC DNA]</scope>
    <source>
        <strain evidence="2">UNC267MFSha1.1M11</strain>
    </source>
</reference>
<accession>A0A1G4VFG7</accession>
<proteinExistence type="predicted"/>
<dbReference type="Proteomes" id="UP000199707">
    <property type="component" value="Unassembled WGS sequence"/>
</dbReference>